<keyword evidence="7 11" id="KW-0472">Membrane</keyword>
<comment type="subcellular location">
    <subcellularLocation>
        <location evidence="1">Membrane</location>
        <topology evidence="1">Multi-pass membrane protein</topology>
    </subcellularLocation>
</comment>
<feature type="transmembrane region" description="Helical" evidence="11">
    <location>
        <begin position="271"/>
        <end position="292"/>
    </location>
</feature>
<evidence type="ECO:0000256" key="1">
    <source>
        <dbReference type="ARBA" id="ARBA00004141"/>
    </source>
</evidence>
<proteinExistence type="inferred from homology"/>
<gene>
    <name evidence="12" type="primary">ine_2</name>
    <name evidence="12" type="ORF">g.17777</name>
</gene>
<dbReference type="GO" id="GO:0089718">
    <property type="term" value="P:amino acid import across plasma membrane"/>
    <property type="evidence" value="ECO:0007669"/>
    <property type="project" value="TreeGrafter"/>
</dbReference>
<dbReference type="InterPro" id="IPR037272">
    <property type="entry name" value="SNS_sf"/>
</dbReference>
<feature type="binding site" evidence="8">
    <location>
        <position position="283"/>
    </location>
    <ligand>
        <name>Na(+)</name>
        <dbReference type="ChEBI" id="CHEBI:29101"/>
        <label>1</label>
    </ligand>
</feature>
<keyword evidence="8" id="KW-0915">Sodium</keyword>
<sequence length="394" mass="42460">MEGDFGGVGGIGESGKVNVPMRSVIIKGNNVRKMSTMTEEGSEDVEREGVSDSISNSDDSDDEGMGRGRLLSSGSGKIGTESVSGLKRSSSSSESIREKTVKPCPSTSSAPYPGGVQPIDGIEGAKLYRDHSVHGGRLSRGIEPGGRYKYSSMRSLKSSVGDEHHHLQLQNAYQAQAGGWASIVFPEAPGQAARPVAGFSDSVSIRSLASIGMGSSDGRKLTIRRVPTSPSELLNMVHPPTPVDDMSTCDSYDDGVEEDSRDYRQPKRPHWANKVQFVLACIGYSVGLGNVWRFPYLCYKSGGGVFLVPYFLILIVCGVPLLYMELAIGQFTRRGPIGALGQICPLFKGIVHNRCRLVFCGDIIPDVHLPQCDNSLRDILLFYGIQGRSAVVRL</sequence>
<evidence type="ECO:0000256" key="5">
    <source>
        <dbReference type="ARBA" id="ARBA00022847"/>
    </source>
</evidence>
<evidence type="ECO:0000256" key="9">
    <source>
        <dbReference type="RuleBase" id="RU003732"/>
    </source>
</evidence>
<feature type="binding site" evidence="8">
    <location>
        <position position="290"/>
    </location>
    <ligand>
        <name>Na(+)</name>
        <dbReference type="ChEBI" id="CHEBI:29101"/>
        <label>1</label>
    </ligand>
</feature>
<keyword evidence="3 9" id="KW-0813">Transport</keyword>
<dbReference type="GO" id="GO:0005283">
    <property type="term" value="F:amino acid:sodium symporter activity"/>
    <property type="evidence" value="ECO:0007669"/>
    <property type="project" value="TreeGrafter"/>
</dbReference>
<reference evidence="12" key="1">
    <citation type="submission" date="2015-01" db="EMBL/GenBank/DDBJ databases">
        <title>Transcriptome Assembly of Fopius arisanus.</title>
        <authorList>
            <person name="Geib S."/>
        </authorList>
    </citation>
    <scope>NUCLEOTIDE SEQUENCE</scope>
</reference>
<dbReference type="PANTHER" id="PTHR11616">
    <property type="entry name" value="SODIUM/CHLORIDE DEPENDENT TRANSPORTER"/>
    <property type="match status" value="1"/>
</dbReference>
<comment type="similarity">
    <text evidence="2 9">Belongs to the sodium:neurotransmitter symporter (SNF) (TC 2.A.22) family.</text>
</comment>
<dbReference type="GO" id="GO:0046872">
    <property type="term" value="F:metal ion binding"/>
    <property type="evidence" value="ECO:0007669"/>
    <property type="project" value="UniProtKB-KW"/>
</dbReference>
<evidence type="ECO:0000256" key="10">
    <source>
        <dbReference type="SAM" id="MobiDB-lite"/>
    </source>
</evidence>
<feature type="compositionally biased region" description="Low complexity" evidence="10">
    <location>
        <begin position="82"/>
        <end position="94"/>
    </location>
</feature>
<keyword evidence="4 9" id="KW-0812">Transmembrane</keyword>
<evidence type="ECO:0000256" key="7">
    <source>
        <dbReference type="ARBA" id="ARBA00023136"/>
    </source>
</evidence>
<evidence type="ECO:0000313" key="12">
    <source>
        <dbReference type="EMBL" id="JAG78379.1"/>
    </source>
</evidence>
<dbReference type="PANTHER" id="PTHR11616:SF303">
    <property type="entry name" value="SODIUM- AND CHLORIDE-DEPENDENT GABA TRANSPORTER INE"/>
    <property type="match status" value="1"/>
</dbReference>
<feature type="transmembrane region" description="Helical" evidence="11">
    <location>
        <begin position="304"/>
        <end position="324"/>
    </location>
</feature>
<evidence type="ECO:0000256" key="4">
    <source>
        <dbReference type="ARBA" id="ARBA00022692"/>
    </source>
</evidence>
<keyword evidence="5 9" id="KW-0769">Symport</keyword>
<dbReference type="InterPro" id="IPR000175">
    <property type="entry name" value="Na/ntran_symport"/>
</dbReference>
<dbReference type="EMBL" id="GBYB01008612">
    <property type="protein sequence ID" value="JAG78379.1"/>
    <property type="molecule type" value="Transcribed_RNA"/>
</dbReference>
<evidence type="ECO:0000256" key="6">
    <source>
        <dbReference type="ARBA" id="ARBA00022989"/>
    </source>
</evidence>
<dbReference type="GO" id="GO:0005886">
    <property type="term" value="C:plasma membrane"/>
    <property type="evidence" value="ECO:0007669"/>
    <property type="project" value="TreeGrafter"/>
</dbReference>
<protein>
    <recommendedName>
        <fullName evidence="9">Transporter</fullName>
    </recommendedName>
</protein>
<dbReference type="SUPFAM" id="SSF161070">
    <property type="entry name" value="SNF-like"/>
    <property type="match status" value="1"/>
</dbReference>
<evidence type="ECO:0000256" key="8">
    <source>
        <dbReference type="PIRSR" id="PIRSR600175-1"/>
    </source>
</evidence>
<dbReference type="PROSITE" id="PS50267">
    <property type="entry name" value="NA_NEUROTRAN_SYMP_3"/>
    <property type="match status" value="1"/>
</dbReference>
<keyword evidence="8" id="KW-0479">Metal-binding</keyword>
<dbReference type="PRINTS" id="PR00176">
    <property type="entry name" value="NANEUSMPORT"/>
</dbReference>
<name>A0A0C9R733_9HYME</name>
<keyword evidence="6 11" id="KW-1133">Transmembrane helix</keyword>
<dbReference type="AlphaFoldDB" id="A0A0C9R733"/>
<dbReference type="Pfam" id="PF00209">
    <property type="entry name" value="SNF"/>
    <property type="match status" value="1"/>
</dbReference>
<evidence type="ECO:0000256" key="2">
    <source>
        <dbReference type="ARBA" id="ARBA00006459"/>
    </source>
</evidence>
<feature type="region of interest" description="Disordered" evidence="10">
    <location>
        <begin position="28"/>
        <end position="115"/>
    </location>
</feature>
<evidence type="ECO:0000256" key="11">
    <source>
        <dbReference type="SAM" id="Phobius"/>
    </source>
</evidence>
<dbReference type="PROSITE" id="PS00610">
    <property type="entry name" value="NA_NEUROTRAN_SYMP_1"/>
    <property type="match status" value="1"/>
</dbReference>
<organism evidence="12">
    <name type="scientific">Fopius arisanus</name>
    <dbReference type="NCBI Taxonomy" id="64838"/>
    <lineage>
        <taxon>Eukaryota</taxon>
        <taxon>Metazoa</taxon>
        <taxon>Ecdysozoa</taxon>
        <taxon>Arthropoda</taxon>
        <taxon>Hexapoda</taxon>
        <taxon>Insecta</taxon>
        <taxon>Pterygota</taxon>
        <taxon>Neoptera</taxon>
        <taxon>Endopterygota</taxon>
        <taxon>Hymenoptera</taxon>
        <taxon>Apocrita</taxon>
        <taxon>Ichneumonoidea</taxon>
        <taxon>Braconidae</taxon>
        <taxon>Opiinae</taxon>
        <taxon>Fopius</taxon>
    </lineage>
</organism>
<evidence type="ECO:0000256" key="3">
    <source>
        <dbReference type="ARBA" id="ARBA00022448"/>
    </source>
</evidence>
<feature type="binding site" evidence="8">
    <location>
        <position position="286"/>
    </location>
    <ligand>
        <name>Na(+)</name>
        <dbReference type="ChEBI" id="CHEBI:29101"/>
        <label>1</label>
    </ligand>
</feature>
<accession>A0A0C9R733</accession>